<feature type="compositionally biased region" description="Pro residues" evidence="4">
    <location>
        <begin position="1"/>
        <end position="12"/>
    </location>
</feature>
<accession>A0A4Q9G4S3</accession>
<evidence type="ECO:0000256" key="4">
    <source>
        <dbReference type="SAM" id="MobiDB-lite"/>
    </source>
</evidence>
<reference evidence="6 7" key="1">
    <citation type="submission" date="2019-02" db="EMBL/GenBank/DDBJ databases">
        <title>Paracoccus subflavus sp. nov., isolated from marine sediment of the Pacific Ocean.</title>
        <authorList>
            <person name="Zhang G."/>
        </authorList>
    </citation>
    <scope>NUCLEOTIDE SEQUENCE [LARGE SCALE GENOMIC DNA]</scope>
    <source>
        <strain evidence="6 7">GY0581</strain>
    </source>
</reference>
<keyword evidence="2" id="KW-0285">Flavoprotein</keyword>
<evidence type="ECO:0000256" key="1">
    <source>
        <dbReference type="ARBA" id="ARBA00009347"/>
    </source>
</evidence>
<dbReference type="Pfam" id="PF00441">
    <property type="entry name" value="Acyl-CoA_dh_1"/>
    <property type="match status" value="1"/>
</dbReference>
<dbReference type="PANTHER" id="PTHR43884:SF12">
    <property type="entry name" value="ISOVALERYL-COA DEHYDROGENASE, MITOCHONDRIAL-RELATED"/>
    <property type="match status" value="1"/>
</dbReference>
<comment type="caution">
    <text evidence="6">The sequence shown here is derived from an EMBL/GenBank/DDBJ whole genome shotgun (WGS) entry which is preliminary data.</text>
</comment>
<dbReference type="InterPro" id="IPR036250">
    <property type="entry name" value="AcylCo_DH-like_C"/>
</dbReference>
<dbReference type="SUPFAM" id="SSF47203">
    <property type="entry name" value="Acyl-CoA dehydrogenase C-terminal domain-like"/>
    <property type="match status" value="1"/>
</dbReference>
<keyword evidence="7" id="KW-1185">Reference proteome</keyword>
<feature type="domain" description="Acyl-CoA dehydrogenase/oxidase C-terminal" evidence="5">
    <location>
        <begin position="290"/>
        <end position="400"/>
    </location>
</feature>
<sequence length="431" mass="45185">MPAPPHDGPRPPGRSGDAAPVRPAPIVGAGRGEPGAAVSRPGGVLRTAAACLGPGTAPAGSEGFRGTAGPARICPLDERRPRHGGRMTAAERAARRIAGAPPDGPDGPSGHALAAALRDTGLLADCEALAHHPADPRDLVHALAVIGRASLSAGRILEGHVNAVKLLHLHGGPLEPIRDGKLHGIWGADGPAPVRIENGVLRGQKLFCSGSDVLDRIIVTARQGDRPQLLLFTRDQLADRLFPDEWQVSGMRATASGRCDLDGLAVADAVPLGQPGDYLTEPHFHGGVWRYAAVHLGGMRALMSITAEQLQVRGQADAPLQAMRLHRMVTACETARLWLEQAACAVERPEATAADAETAILARLKTAEEAATVLSLADQALGAASFATRHPADRIRRDLNFYLRQADPDGLAMGSLARTLADQALRARWIG</sequence>
<evidence type="ECO:0000256" key="3">
    <source>
        <dbReference type="ARBA" id="ARBA00022827"/>
    </source>
</evidence>
<dbReference type="InterPro" id="IPR009075">
    <property type="entry name" value="AcylCo_DH/oxidase_C"/>
</dbReference>
<dbReference type="InterPro" id="IPR009100">
    <property type="entry name" value="AcylCoA_DH/oxidase_NM_dom_sf"/>
</dbReference>
<evidence type="ECO:0000313" key="6">
    <source>
        <dbReference type="EMBL" id="TBN39033.1"/>
    </source>
</evidence>
<evidence type="ECO:0000313" key="7">
    <source>
        <dbReference type="Proteomes" id="UP000293520"/>
    </source>
</evidence>
<dbReference type="Proteomes" id="UP000293520">
    <property type="component" value="Unassembled WGS sequence"/>
</dbReference>
<comment type="similarity">
    <text evidence="1">Belongs to the acyl-CoA dehydrogenase family.</text>
</comment>
<name>A0A4Q9G4S3_9RHOB</name>
<organism evidence="6 7">
    <name type="scientific">Paracoccus subflavus</name>
    <dbReference type="NCBI Taxonomy" id="2528244"/>
    <lineage>
        <taxon>Bacteria</taxon>
        <taxon>Pseudomonadati</taxon>
        <taxon>Pseudomonadota</taxon>
        <taxon>Alphaproteobacteria</taxon>
        <taxon>Rhodobacterales</taxon>
        <taxon>Paracoccaceae</taxon>
        <taxon>Paracoccus</taxon>
    </lineage>
</organism>
<dbReference type="EMBL" id="SISK01000008">
    <property type="protein sequence ID" value="TBN39033.1"/>
    <property type="molecule type" value="Genomic_DNA"/>
</dbReference>
<dbReference type="OrthoDB" id="2986495at2"/>
<dbReference type="Gene3D" id="2.40.110.10">
    <property type="entry name" value="Butyryl-CoA Dehydrogenase, subunit A, domain 2"/>
    <property type="match status" value="1"/>
</dbReference>
<protein>
    <recommendedName>
        <fullName evidence="5">Acyl-CoA dehydrogenase/oxidase C-terminal domain-containing protein</fullName>
    </recommendedName>
</protein>
<dbReference type="Gene3D" id="1.20.140.10">
    <property type="entry name" value="Butyryl-CoA Dehydrogenase, subunit A, domain 3"/>
    <property type="match status" value="1"/>
</dbReference>
<evidence type="ECO:0000259" key="5">
    <source>
        <dbReference type="Pfam" id="PF00441"/>
    </source>
</evidence>
<evidence type="ECO:0000256" key="2">
    <source>
        <dbReference type="ARBA" id="ARBA00022630"/>
    </source>
</evidence>
<dbReference type="SUPFAM" id="SSF56645">
    <property type="entry name" value="Acyl-CoA dehydrogenase NM domain-like"/>
    <property type="match status" value="1"/>
</dbReference>
<dbReference type="InterPro" id="IPR046373">
    <property type="entry name" value="Acyl-CoA_Oxase/DH_mid-dom_sf"/>
</dbReference>
<dbReference type="GO" id="GO:0003995">
    <property type="term" value="F:acyl-CoA dehydrogenase activity"/>
    <property type="evidence" value="ECO:0007669"/>
    <property type="project" value="TreeGrafter"/>
</dbReference>
<dbReference type="PANTHER" id="PTHR43884">
    <property type="entry name" value="ACYL-COA DEHYDROGENASE"/>
    <property type="match status" value="1"/>
</dbReference>
<dbReference type="AlphaFoldDB" id="A0A4Q9G4S3"/>
<keyword evidence="3" id="KW-0274">FAD</keyword>
<gene>
    <name evidence="6" type="ORF">EYE42_11385</name>
</gene>
<proteinExistence type="inferred from homology"/>
<feature type="region of interest" description="Disordered" evidence="4">
    <location>
        <begin position="1"/>
        <end position="40"/>
    </location>
</feature>